<sequence>MHVDGTDISMFMYLKMCGKREEEKNASPLCRQSATYVLAVLKNIASPECCIVMNVYFHNEYITVASGRDQTNKGTAMIKLINLGFMRMLKWMSDFTHRDMMRNEHICERLE</sequence>
<organism evidence="1 2">
    <name type="scientific">Dendrobium chrysotoxum</name>
    <name type="common">Orchid</name>
    <dbReference type="NCBI Taxonomy" id="161865"/>
    <lineage>
        <taxon>Eukaryota</taxon>
        <taxon>Viridiplantae</taxon>
        <taxon>Streptophyta</taxon>
        <taxon>Embryophyta</taxon>
        <taxon>Tracheophyta</taxon>
        <taxon>Spermatophyta</taxon>
        <taxon>Magnoliopsida</taxon>
        <taxon>Liliopsida</taxon>
        <taxon>Asparagales</taxon>
        <taxon>Orchidaceae</taxon>
        <taxon>Epidendroideae</taxon>
        <taxon>Malaxideae</taxon>
        <taxon>Dendrobiinae</taxon>
        <taxon>Dendrobium</taxon>
    </lineage>
</organism>
<protein>
    <submittedName>
        <fullName evidence="1">Uncharacterized protein</fullName>
    </submittedName>
</protein>
<dbReference type="AlphaFoldDB" id="A0AAV7GGP6"/>
<evidence type="ECO:0000313" key="1">
    <source>
        <dbReference type="EMBL" id="KAH0460950.1"/>
    </source>
</evidence>
<proteinExistence type="predicted"/>
<gene>
    <name evidence="1" type="ORF">IEQ34_008525</name>
</gene>
<evidence type="ECO:0000313" key="2">
    <source>
        <dbReference type="Proteomes" id="UP000775213"/>
    </source>
</evidence>
<dbReference type="EMBL" id="JAGFBR010000009">
    <property type="protein sequence ID" value="KAH0460950.1"/>
    <property type="molecule type" value="Genomic_DNA"/>
</dbReference>
<comment type="caution">
    <text evidence="1">The sequence shown here is derived from an EMBL/GenBank/DDBJ whole genome shotgun (WGS) entry which is preliminary data.</text>
</comment>
<name>A0AAV7GGP6_DENCH</name>
<reference evidence="1 2" key="1">
    <citation type="journal article" date="2021" name="Hortic Res">
        <title>Chromosome-scale assembly of the Dendrobium chrysotoxum genome enhances the understanding of orchid evolution.</title>
        <authorList>
            <person name="Zhang Y."/>
            <person name="Zhang G.Q."/>
            <person name="Zhang D."/>
            <person name="Liu X.D."/>
            <person name="Xu X.Y."/>
            <person name="Sun W.H."/>
            <person name="Yu X."/>
            <person name="Zhu X."/>
            <person name="Wang Z.W."/>
            <person name="Zhao X."/>
            <person name="Zhong W.Y."/>
            <person name="Chen H."/>
            <person name="Yin W.L."/>
            <person name="Huang T."/>
            <person name="Niu S.C."/>
            <person name="Liu Z.J."/>
        </authorList>
    </citation>
    <scope>NUCLEOTIDE SEQUENCE [LARGE SCALE GENOMIC DNA]</scope>
    <source>
        <strain evidence="1">Lindl</strain>
    </source>
</reference>
<dbReference type="Proteomes" id="UP000775213">
    <property type="component" value="Unassembled WGS sequence"/>
</dbReference>
<accession>A0AAV7GGP6</accession>
<keyword evidence="2" id="KW-1185">Reference proteome</keyword>